<keyword evidence="3" id="KW-1185">Reference proteome</keyword>
<sequence length="287" mass="31170">MDQTGTPRASPRACRRGGPPRGFVVSGLSVIRPGESRAALPALPYAPVVGRTGRRSSNTLGGLHVPEPATACGAQPDRLRAVRRQLLDRLARIRTCQHGVRRRCGDLDIRTVVSEGRASAMIKGPQHHGARLLSRPTQVRAVDRRDCDRRFEGRSSAAGHGRRLSVPRSGSATPRASEPREEQPDFRRSSSLAGSESSASSLRTARSRGPNRQSKEKITFDRGNCSFGAQPAARSHRSLFRMSLVSTTHLTPSTHRRARARLDLAGLAPLRLAKRRGARSPTGARVD</sequence>
<gene>
    <name evidence="2" type="ORF">AWB72_02509</name>
</gene>
<evidence type="ECO:0000313" key="2">
    <source>
        <dbReference type="EMBL" id="SAL30023.1"/>
    </source>
</evidence>
<feature type="compositionally biased region" description="Low complexity" evidence="1">
    <location>
        <begin position="189"/>
        <end position="208"/>
    </location>
</feature>
<protein>
    <submittedName>
        <fullName evidence="2">Uncharacterized protein</fullName>
    </submittedName>
</protein>
<feature type="compositionally biased region" description="Basic and acidic residues" evidence="1">
    <location>
        <begin position="141"/>
        <end position="153"/>
    </location>
</feature>
<name>A0A658QWY6_9BURK</name>
<evidence type="ECO:0000313" key="3">
    <source>
        <dbReference type="Proteomes" id="UP000198263"/>
    </source>
</evidence>
<reference evidence="2 3" key="1">
    <citation type="submission" date="2016-01" db="EMBL/GenBank/DDBJ databases">
        <authorList>
            <person name="Peeters C."/>
        </authorList>
    </citation>
    <scope>NUCLEOTIDE SEQUENCE [LARGE SCALE GENOMIC DNA]</scope>
    <source>
        <strain evidence="2">LMG 29315</strain>
    </source>
</reference>
<accession>A0A658QWY6</accession>
<dbReference type="AlphaFoldDB" id="A0A658QWY6"/>
<comment type="caution">
    <text evidence="2">The sequence shown here is derived from an EMBL/GenBank/DDBJ whole genome shotgun (WGS) entry which is preliminary data.</text>
</comment>
<evidence type="ECO:0000256" key="1">
    <source>
        <dbReference type="SAM" id="MobiDB-lite"/>
    </source>
</evidence>
<feature type="region of interest" description="Disordered" evidence="1">
    <location>
        <begin position="120"/>
        <end position="230"/>
    </location>
</feature>
<organism evidence="2 3">
    <name type="scientific">Caballeronia concitans</name>
    <dbReference type="NCBI Taxonomy" id="1777133"/>
    <lineage>
        <taxon>Bacteria</taxon>
        <taxon>Pseudomonadati</taxon>
        <taxon>Pseudomonadota</taxon>
        <taxon>Betaproteobacteria</taxon>
        <taxon>Burkholderiales</taxon>
        <taxon>Burkholderiaceae</taxon>
        <taxon>Caballeronia</taxon>
    </lineage>
</organism>
<dbReference type="EMBL" id="FCNV02000004">
    <property type="protein sequence ID" value="SAL30023.1"/>
    <property type="molecule type" value="Genomic_DNA"/>
</dbReference>
<dbReference type="Proteomes" id="UP000198263">
    <property type="component" value="Unassembled WGS sequence"/>
</dbReference>
<feature type="compositionally biased region" description="Basic and acidic residues" evidence="1">
    <location>
        <begin position="177"/>
        <end position="188"/>
    </location>
</feature>
<proteinExistence type="predicted"/>
<feature type="region of interest" description="Disordered" evidence="1">
    <location>
        <begin position="1"/>
        <end position="20"/>
    </location>
</feature>